<name>A0ABR3VTT2_9PEZI</name>
<keyword evidence="3" id="KW-0408">Iron</keyword>
<sequence length="260" mass="29741">MDALAPLHQALRDPLVVGVLGSVVVIFVVRTFYQWYRLSHIPGPFWAAFSKYWMVRESLKGRQPFAIKEVTDKYGSLARIGPNELVTDDPDVLRKMMSVRSPYTRGPWYDAMRFDPERDNLFSMRDEAEHARLRGKMAPGYSGKENESMEKTIENQIARLVELIETKYLSTPTDYRPMDFAQKGQYFTLDVISDLAFGQAFGYLEQDDDVFDYIKITNSYIPVMLVLANVPSMAKLLQSRLLRGLLPKESDKLGFGAFIG</sequence>
<comment type="caution">
    <text evidence="5">The sequence shown here is derived from an EMBL/GenBank/DDBJ whole genome shotgun (WGS) entry which is preliminary data.</text>
</comment>
<dbReference type="Gene3D" id="1.10.630.10">
    <property type="entry name" value="Cytochrome P450"/>
    <property type="match status" value="1"/>
</dbReference>
<reference evidence="5 6" key="1">
    <citation type="journal article" date="2024" name="Commun. Biol.">
        <title>Comparative genomic analysis of thermophilic fungi reveals convergent evolutionary adaptations and gene losses.</title>
        <authorList>
            <person name="Steindorff A.S."/>
            <person name="Aguilar-Pontes M.V."/>
            <person name="Robinson A.J."/>
            <person name="Andreopoulos B."/>
            <person name="LaButti K."/>
            <person name="Kuo A."/>
            <person name="Mondo S."/>
            <person name="Riley R."/>
            <person name="Otillar R."/>
            <person name="Haridas S."/>
            <person name="Lipzen A."/>
            <person name="Grimwood J."/>
            <person name="Schmutz J."/>
            <person name="Clum A."/>
            <person name="Reid I.D."/>
            <person name="Moisan M.C."/>
            <person name="Butler G."/>
            <person name="Nguyen T.T.M."/>
            <person name="Dewar K."/>
            <person name="Conant G."/>
            <person name="Drula E."/>
            <person name="Henrissat B."/>
            <person name="Hansel C."/>
            <person name="Singer S."/>
            <person name="Hutchinson M.I."/>
            <person name="de Vries R.P."/>
            <person name="Natvig D.O."/>
            <person name="Powell A.J."/>
            <person name="Tsang A."/>
            <person name="Grigoriev I.V."/>
        </authorList>
    </citation>
    <scope>NUCLEOTIDE SEQUENCE [LARGE SCALE GENOMIC DNA]</scope>
    <source>
        <strain evidence="5 6">ATCC 24622</strain>
    </source>
</reference>
<evidence type="ECO:0000256" key="1">
    <source>
        <dbReference type="ARBA" id="ARBA00022617"/>
    </source>
</evidence>
<evidence type="ECO:0000313" key="5">
    <source>
        <dbReference type="EMBL" id="KAL1845060.1"/>
    </source>
</evidence>
<dbReference type="SUPFAM" id="SSF48264">
    <property type="entry name" value="Cytochrome P450"/>
    <property type="match status" value="1"/>
</dbReference>
<organism evidence="5 6">
    <name type="scientific">Phialemonium thermophilum</name>
    <dbReference type="NCBI Taxonomy" id="223376"/>
    <lineage>
        <taxon>Eukaryota</taxon>
        <taxon>Fungi</taxon>
        <taxon>Dikarya</taxon>
        <taxon>Ascomycota</taxon>
        <taxon>Pezizomycotina</taxon>
        <taxon>Sordariomycetes</taxon>
        <taxon>Sordariomycetidae</taxon>
        <taxon>Cephalothecales</taxon>
        <taxon>Cephalothecaceae</taxon>
        <taxon>Phialemonium</taxon>
    </lineage>
</organism>
<dbReference type="InterPro" id="IPR036396">
    <property type="entry name" value="Cyt_P450_sf"/>
</dbReference>
<keyword evidence="4" id="KW-0472">Membrane</keyword>
<dbReference type="InterPro" id="IPR001128">
    <property type="entry name" value="Cyt_P450"/>
</dbReference>
<dbReference type="PANTHER" id="PTHR24305">
    <property type="entry name" value="CYTOCHROME P450"/>
    <property type="match status" value="1"/>
</dbReference>
<evidence type="ECO:0000256" key="3">
    <source>
        <dbReference type="ARBA" id="ARBA00023004"/>
    </source>
</evidence>
<evidence type="ECO:0000313" key="6">
    <source>
        <dbReference type="Proteomes" id="UP001586593"/>
    </source>
</evidence>
<dbReference type="Proteomes" id="UP001586593">
    <property type="component" value="Unassembled WGS sequence"/>
</dbReference>
<dbReference type="InterPro" id="IPR050121">
    <property type="entry name" value="Cytochrome_P450_monoxygenase"/>
</dbReference>
<keyword evidence="4" id="KW-0812">Transmembrane</keyword>
<keyword evidence="4" id="KW-1133">Transmembrane helix</keyword>
<protein>
    <recommendedName>
        <fullName evidence="7">Cytochrome P450</fullName>
    </recommendedName>
</protein>
<evidence type="ECO:0000256" key="2">
    <source>
        <dbReference type="ARBA" id="ARBA00022723"/>
    </source>
</evidence>
<dbReference type="Pfam" id="PF00067">
    <property type="entry name" value="p450"/>
    <property type="match status" value="1"/>
</dbReference>
<evidence type="ECO:0000256" key="4">
    <source>
        <dbReference type="SAM" id="Phobius"/>
    </source>
</evidence>
<accession>A0ABR3VTT2</accession>
<dbReference type="PANTHER" id="PTHR24305:SF168">
    <property type="entry name" value="P450, PUTATIVE (EUROFUNG)-RELATED"/>
    <property type="match status" value="1"/>
</dbReference>
<keyword evidence="1" id="KW-0349">Heme</keyword>
<feature type="transmembrane region" description="Helical" evidence="4">
    <location>
        <begin position="15"/>
        <end position="33"/>
    </location>
</feature>
<proteinExistence type="predicted"/>
<keyword evidence="2" id="KW-0479">Metal-binding</keyword>
<gene>
    <name evidence="5" type="ORF">VTK73DRAFT_1208</name>
</gene>
<keyword evidence="6" id="KW-1185">Reference proteome</keyword>
<dbReference type="EMBL" id="JAZHXJ010001293">
    <property type="protein sequence ID" value="KAL1845060.1"/>
    <property type="molecule type" value="Genomic_DNA"/>
</dbReference>
<evidence type="ECO:0008006" key="7">
    <source>
        <dbReference type="Google" id="ProtNLM"/>
    </source>
</evidence>